<feature type="transmembrane region" description="Helical" evidence="1">
    <location>
        <begin position="92"/>
        <end position="111"/>
    </location>
</feature>
<keyword evidence="1" id="KW-0812">Transmembrane</keyword>
<dbReference type="GO" id="GO:0042392">
    <property type="term" value="F:sphingosine-1-phosphate phosphatase activity"/>
    <property type="evidence" value="ECO:0007669"/>
    <property type="project" value="TreeGrafter"/>
</dbReference>
<dbReference type="Gene3D" id="1.20.144.10">
    <property type="entry name" value="Phosphatidic acid phosphatase type 2/haloperoxidase"/>
    <property type="match status" value="1"/>
</dbReference>
<protein>
    <submittedName>
        <fullName evidence="3">Putative membrane protein</fullName>
    </submittedName>
</protein>
<evidence type="ECO:0000256" key="1">
    <source>
        <dbReference type="SAM" id="Phobius"/>
    </source>
</evidence>
<dbReference type="PANTHER" id="PTHR14969">
    <property type="entry name" value="SPHINGOSINE-1-PHOSPHATE PHOSPHOHYDROLASE"/>
    <property type="match status" value="1"/>
</dbReference>
<dbReference type="InterPro" id="IPR036938">
    <property type="entry name" value="PAP2/HPO_sf"/>
</dbReference>
<name>A0A1S7R231_9HYPH</name>
<dbReference type="Proteomes" id="UP000191987">
    <property type="component" value="Unassembled WGS sequence"/>
</dbReference>
<proteinExistence type="predicted"/>
<accession>A0A1S7R231</accession>
<dbReference type="AlphaFoldDB" id="A0A1S7R231"/>
<keyword evidence="1" id="KW-1133">Transmembrane helix</keyword>
<feature type="transmembrane region" description="Helical" evidence="1">
    <location>
        <begin position="41"/>
        <end position="58"/>
    </location>
</feature>
<evidence type="ECO:0000313" key="3">
    <source>
        <dbReference type="EMBL" id="CUX45736.1"/>
    </source>
</evidence>
<gene>
    <name evidence="3" type="ORF">AGR7C_Lc120032</name>
</gene>
<feature type="transmembrane region" description="Helical" evidence="1">
    <location>
        <begin position="200"/>
        <end position="217"/>
    </location>
</feature>
<evidence type="ECO:0000259" key="2">
    <source>
        <dbReference type="SMART" id="SM00014"/>
    </source>
</evidence>
<dbReference type="InterPro" id="IPR000326">
    <property type="entry name" value="PAP2/HPO"/>
</dbReference>
<organism evidence="3 4">
    <name type="scientific">Agrobacterium deltaense Zutra 3/1</name>
    <dbReference type="NCBI Taxonomy" id="1183427"/>
    <lineage>
        <taxon>Bacteria</taxon>
        <taxon>Pseudomonadati</taxon>
        <taxon>Pseudomonadota</taxon>
        <taxon>Alphaproteobacteria</taxon>
        <taxon>Hyphomicrobiales</taxon>
        <taxon>Rhizobiaceae</taxon>
        <taxon>Rhizobium/Agrobacterium group</taxon>
        <taxon>Agrobacterium</taxon>
    </lineage>
</organism>
<keyword evidence="1" id="KW-0472">Membrane</keyword>
<sequence length="278" mass="30584">MHQPLASKTDRKKRNWTQRSKFRAGAIHVARQAFLRASGSSSLLALLVALAMMIVFTIRSDIDLEVSRQFWTDRFHLGEDEFLISVRDLNRMLPPVLLSGLVCMLVLMPFSGGLPRVFPPHKLLLIGVFFALGPGASVHILKNAFGRARPRHLGEFGGDLLFTPVLSLDGGCARNCSFPSGESASAAALLAFTILLPAKFRLIGIAILAPFVVIVSLNRVAMGAHFLSDVLIAWPLMLAVFLLLRRPFMNNRQAIDAAFSRRVDGTRPAAETRPFAEQ</sequence>
<dbReference type="Pfam" id="PF01569">
    <property type="entry name" value="PAP2"/>
    <property type="match status" value="1"/>
</dbReference>
<dbReference type="EMBL" id="FBWG01000030">
    <property type="protein sequence ID" value="CUX45736.1"/>
    <property type="molecule type" value="Genomic_DNA"/>
</dbReference>
<feature type="domain" description="Phosphatidic acid phosphatase type 2/haloperoxidase" evidence="2">
    <location>
        <begin position="123"/>
        <end position="245"/>
    </location>
</feature>
<dbReference type="SUPFAM" id="SSF48317">
    <property type="entry name" value="Acid phosphatase/Vanadium-dependent haloperoxidase"/>
    <property type="match status" value="1"/>
</dbReference>
<feature type="transmembrane region" description="Helical" evidence="1">
    <location>
        <begin position="223"/>
        <end position="244"/>
    </location>
</feature>
<dbReference type="SMART" id="SM00014">
    <property type="entry name" value="acidPPc"/>
    <property type="match status" value="1"/>
</dbReference>
<feature type="transmembrane region" description="Helical" evidence="1">
    <location>
        <begin position="123"/>
        <end position="141"/>
    </location>
</feature>
<reference evidence="3 4" key="1">
    <citation type="submission" date="2016-01" db="EMBL/GenBank/DDBJ databases">
        <authorList>
            <person name="Oliw E.H."/>
        </authorList>
    </citation>
    <scope>NUCLEOTIDE SEQUENCE [LARGE SCALE GENOMIC DNA]</scope>
    <source>
        <strain evidence="3 4">Zutra 3-1</strain>
    </source>
</reference>
<evidence type="ECO:0000313" key="4">
    <source>
        <dbReference type="Proteomes" id="UP000191987"/>
    </source>
</evidence>
<dbReference type="PANTHER" id="PTHR14969:SF13">
    <property type="entry name" value="AT30094P"/>
    <property type="match status" value="1"/>
</dbReference>